<keyword evidence="1" id="KW-0378">Hydrolase</keyword>
<dbReference type="Proteomes" id="UP000252519">
    <property type="component" value="Unassembled WGS sequence"/>
</dbReference>
<evidence type="ECO:0000256" key="1">
    <source>
        <dbReference type="RuleBase" id="RU363044"/>
    </source>
</evidence>
<protein>
    <recommendedName>
        <fullName evidence="1">ATP-dependent DNA helicase</fullName>
        <ecNumber evidence="1">5.6.2.3</ecNumber>
    </recommendedName>
</protein>
<keyword evidence="1" id="KW-0234">DNA repair</keyword>
<dbReference type="PANTHER" id="PTHR10492:SF57">
    <property type="entry name" value="ATP-DEPENDENT DNA HELICASE"/>
    <property type="match status" value="1"/>
</dbReference>
<keyword evidence="1" id="KW-0233">DNA recombination</keyword>
<accession>A0A368F6B1</accession>
<dbReference type="InterPro" id="IPR027417">
    <property type="entry name" value="P-loop_NTPase"/>
</dbReference>
<keyword evidence="1" id="KW-0227">DNA damage</keyword>
<evidence type="ECO:0000313" key="4">
    <source>
        <dbReference type="Proteomes" id="UP000252519"/>
    </source>
</evidence>
<dbReference type="InterPro" id="IPR010285">
    <property type="entry name" value="DNA_helicase_pif1-like_DEAD"/>
</dbReference>
<evidence type="ECO:0000313" key="3">
    <source>
        <dbReference type="EMBL" id="RCN26510.1"/>
    </source>
</evidence>
<dbReference type="Pfam" id="PF05970">
    <property type="entry name" value="PIF1"/>
    <property type="match status" value="1"/>
</dbReference>
<name>A0A368F6B1_ANCCA</name>
<keyword evidence="4" id="KW-1185">Reference proteome</keyword>
<dbReference type="EC" id="5.6.2.3" evidence="1"/>
<dbReference type="AlphaFoldDB" id="A0A368F6B1"/>
<dbReference type="STRING" id="29170.A0A368F6B1"/>
<comment type="caution">
    <text evidence="3">The sequence shown here is derived from an EMBL/GenBank/DDBJ whole genome shotgun (WGS) entry which is preliminary data.</text>
</comment>
<comment type="cofactor">
    <cofactor evidence="1">
        <name>Mg(2+)</name>
        <dbReference type="ChEBI" id="CHEBI:18420"/>
    </cofactor>
</comment>
<gene>
    <name evidence="3" type="ORF">ANCCAN_27763</name>
</gene>
<organism evidence="3 4">
    <name type="scientific">Ancylostoma caninum</name>
    <name type="common">Dog hookworm</name>
    <dbReference type="NCBI Taxonomy" id="29170"/>
    <lineage>
        <taxon>Eukaryota</taxon>
        <taxon>Metazoa</taxon>
        <taxon>Ecdysozoa</taxon>
        <taxon>Nematoda</taxon>
        <taxon>Chromadorea</taxon>
        <taxon>Rhabditida</taxon>
        <taxon>Rhabditina</taxon>
        <taxon>Rhabditomorpha</taxon>
        <taxon>Strongyloidea</taxon>
        <taxon>Ancylostomatidae</taxon>
        <taxon>Ancylostomatinae</taxon>
        <taxon>Ancylostoma</taxon>
    </lineage>
</organism>
<comment type="similarity">
    <text evidence="1">Belongs to the helicase family.</text>
</comment>
<dbReference type="GO" id="GO:0006310">
    <property type="term" value="P:DNA recombination"/>
    <property type="evidence" value="ECO:0007669"/>
    <property type="project" value="UniProtKB-KW"/>
</dbReference>
<feature type="domain" description="DNA helicase Pif1-like DEAD-box helicase" evidence="2">
    <location>
        <begin position="3"/>
        <end position="87"/>
    </location>
</feature>
<evidence type="ECO:0000259" key="2">
    <source>
        <dbReference type="Pfam" id="PF05970"/>
    </source>
</evidence>
<dbReference type="GO" id="GO:0016887">
    <property type="term" value="F:ATP hydrolysis activity"/>
    <property type="evidence" value="ECO:0007669"/>
    <property type="project" value="RHEA"/>
</dbReference>
<dbReference type="GO" id="GO:0006281">
    <property type="term" value="P:DNA repair"/>
    <property type="evidence" value="ECO:0007669"/>
    <property type="project" value="UniProtKB-KW"/>
</dbReference>
<dbReference type="GO" id="GO:0005524">
    <property type="term" value="F:ATP binding"/>
    <property type="evidence" value="ECO:0007669"/>
    <property type="project" value="UniProtKB-KW"/>
</dbReference>
<keyword evidence="1" id="KW-0347">Helicase</keyword>
<reference evidence="3 4" key="1">
    <citation type="submission" date="2014-10" db="EMBL/GenBank/DDBJ databases">
        <title>Draft genome of the hookworm Ancylostoma caninum.</title>
        <authorList>
            <person name="Mitreva M."/>
        </authorList>
    </citation>
    <scope>NUCLEOTIDE SEQUENCE [LARGE SCALE GENOMIC DNA]</scope>
    <source>
        <strain evidence="3 4">Baltimore</strain>
    </source>
</reference>
<dbReference type="EMBL" id="JOJR01007032">
    <property type="protein sequence ID" value="RCN26510.1"/>
    <property type="molecule type" value="Genomic_DNA"/>
</dbReference>
<dbReference type="Gene3D" id="3.40.50.300">
    <property type="entry name" value="P-loop containing nucleotide triphosphate hydrolases"/>
    <property type="match status" value="1"/>
</dbReference>
<proteinExistence type="inferred from homology"/>
<keyword evidence="1" id="KW-0067">ATP-binding</keyword>
<dbReference type="GO" id="GO:0000723">
    <property type="term" value="P:telomere maintenance"/>
    <property type="evidence" value="ECO:0007669"/>
    <property type="project" value="InterPro"/>
</dbReference>
<keyword evidence="1" id="KW-0547">Nucleotide-binding</keyword>
<sequence length="102" mass="11264">MSTITRQSSLANHLEETDVINWDEAPSMAPKQALGAIDKLLQDIMQTRIIFGDKIMVLGGDFRQILPVVRRGGRAEVVSACIKKSTLCTILDNTTSEETCAW</sequence>
<dbReference type="GO" id="GO:0043139">
    <property type="term" value="F:5'-3' DNA helicase activity"/>
    <property type="evidence" value="ECO:0007669"/>
    <property type="project" value="UniProtKB-EC"/>
</dbReference>
<dbReference type="PANTHER" id="PTHR10492">
    <property type="match status" value="1"/>
</dbReference>
<comment type="catalytic activity">
    <reaction evidence="1">
        <text>ATP + H2O = ADP + phosphate + H(+)</text>
        <dbReference type="Rhea" id="RHEA:13065"/>
        <dbReference type="ChEBI" id="CHEBI:15377"/>
        <dbReference type="ChEBI" id="CHEBI:15378"/>
        <dbReference type="ChEBI" id="CHEBI:30616"/>
        <dbReference type="ChEBI" id="CHEBI:43474"/>
        <dbReference type="ChEBI" id="CHEBI:456216"/>
        <dbReference type="EC" id="5.6.2.3"/>
    </reaction>
</comment>
<dbReference type="OrthoDB" id="5854156at2759"/>